<name>A0A450W6V6_9GAMM</name>
<protein>
    <submittedName>
        <fullName evidence="1">DNA-damage-inducible protein D</fullName>
    </submittedName>
</protein>
<accession>A0A450W6V6</accession>
<proteinExistence type="predicted"/>
<dbReference type="AlphaFoldDB" id="A0A450W6V6"/>
<dbReference type="EMBL" id="CAADFN010000001">
    <property type="protein sequence ID" value="VFK12800.1"/>
    <property type="molecule type" value="Genomic_DNA"/>
</dbReference>
<gene>
    <name evidence="1" type="ORF">BECKLFY1418C_GA0070996_100189</name>
</gene>
<reference evidence="1" key="1">
    <citation type="submission" date="2019-02" db="EMBL/GenBank/DDBJ databases">
        <authorList>
            <person name="Gruber-Vodicka R. H."/>
            <person name="Seah K. B. B."/>
        </authorList>
    </citation>
    <scope>NUCLEOTIDE SEQUENCE</scope>
    <source>
        <strain evidence="1">BECK_BY7</strain>
    </source>
</reference>
<sequence>MQALFVFDNERNGFESFVNSNGDAYWYASDLATMLGYESYRGAFSKAIQKAMTACATLEISIQENFKEERRIVNDEKLLDYRLSRFACYLTSVNADVSKPQVAGAQRYFLTLAEAFRQYYQTSDNVERVLVREEITQQEKSLSNAAKNAGVTNYAFFRDSGYRGMYNMSLNELKRHKGYSGKRPLLDFMGKTELAANLFRITQTEQKIHNDRIKGQSNLEITAHQVGKKVRNAIQDISGSHPEDLPLAEDIKKVRSGIKRTNREFQKLDKQKK</sequence>
<organism evidence="1">
    <name type="scientific">Candidatus Kentrum sp. LFY</name>
    <dbReference type="NCBI Taxonomy" id="2126342"/>
    <lineage>
        <taxon>Bacteria</taxon>
        <taxon>Pseudomonadati</taxon>
        <taxon>Pseudomonadota</taxon>
        <taxon>Gammaproteobacteria</taxon>
        <taxon>Candidatus Kentrum</taxon>
    </lineage>
</organism>
<evidence type="ECO:0000313" key="1">
    <source>
        <dbReference type="EMBL" id="VFK12800.1"/>
    </source>
</evidence>